<feature type="compositionally biased region" description="Low complexity" evidence="1">
    <location>
        <begin position="1749"/>
        <end position="1762"/>
    </location>
</feature>
<feature type="compositionally biased region" description="Low complexity" evidence="1">
    <location>
        <begin position="135"/>
        <end position="153"/>
    </location>
</feature>
<dbReference type="PANTHER" id="PTHR21529">
    <property type="entry name" value="MAMMARY TURMOR VIRUS RECEPTOR HOMOLOG 1, 2 MTVR1, 2"/>
    <property type="match status" value="1"/>
</dbReference>
<protein>
    <recommendedName>
        <fullName evidence="4">UvrD-like helicase ATP-binding domain-containing protein</fullName>
    </recommendedName>
</protein>
<feature type="region of interest" description="Disordered" evidence="1">
    <location>
        <begin position="1741"/>
        <end position="1762"/>
    </location>
</feature>
<dbReference type="EMBL" id="LSYV01000024">
    <property type="protein sequence ID" value="KXZ49100.1"/>
    <property type="molecule type" value="Genomic_DNA"/>
</dbReference>
<evidence type="ECO:0000256" key="1">
    <source>
        <dbReference type="SAM" id="MobiDB-lite"/>
    </source>
</evidence>
<feature type="compositionally biased region" description="Low complexity" evidence="1">
    <location>
        <begin position="210"/>
        <end position="246"/>
    </location>
</feature>
<feature type="compositionally biased region" description="Low complexity" evidence="1">
    <location>
        <begin position="2950"/>
        <end position="2980"/>
    </location>
</feature>
<dbReference type="InterPro" id="IPR027417">
    <property type="entry name" value="P-loop_NTPase"/>
</dbReference>
<feature type="compositionally biased region" description="Basic and acidic residues" evidence="1">
    <location>
        <begin position="1585"/>
        <end position="1596"/>
    </location>
</feature>
<feature type="compositionally biased region" description="Low complexity" evidence="1">
    <location>
        <begin position="2788"/>
        <end position="2805"/>
    </location>
</feature>
<organism evidence="2 3">
    <name type="scientific">Gonium pectorale</name>
    <name type="common">Green alga</name>
    <dbReference type="NCBI Taxonomy" id="33097"/>
    <lineage>
        <taxon>Eukaryota</taxon>
        <taxon>Viridiplantae</taxon>
        <taxon>Chlorophyta</taxon>
        <taxon>core chlorophytes</taxon>
        <taxon>Chlorophyceae</taxon>
        <taxon>CS clade</taxon>
        <taxon>Chlamydomonadales</taxon>
        <taxon>Volvocaceae</taxon>
        <taxon>Gonium</taxon>
    </lineage>
</organism>
<evidence type="ECO:0008006" key="4">
    <source>
        <dbReference type="Google" id="ProtNLM"/>
    </source>
</evidence>
<sequence>MDDILNSSVAVQRAKKVLQLLEQKKKVRQQLGAAGAAADAAVAGAAAQAAEAESSATAGAGKRKADGGKGAAAAAAAAEAPAVKLLRTVADLADDEAVRSQGIAQLVAVPETVVLPLAAKLAKLLPAGCLRGAAASGGADGEAAADSEPANAATNRELQRIVGEMRVEDGADEELDPAVADADAEAANYSDDDAPPPGEAIVEAEDLLRQQDSQSLVQSSQAQGPGQGPAQLVGGPEADAGAGPAGVSEADHPLRGLAWRFVITRQAYEAWGRLPDQWRRLVMDRLRVIGSGYWARCRGAKKLTADDPLFGQQELWRLKITKAGRILFEVAVEYDEESRTWAEMIRLWFITLNHKAYEDMIGLVRQSFRRTLAMRERLRLQPLPHCEVPVSAAAATAAAAAAAAKGGGVSGAAGAAGRAVQRLPRHYREAGTTAAGDDGDGGAKTRGSAQKAAEKQQQLADLREHFPPASWAADTYTLMKFYSLDTTLVSAVLQGLEAAKVDFPFKLSPQEYDLITLTPSPPSSIILLGRSGTGKTTCAVYRLWGNWLRHHTNPGLDPVHAIFVTASATLRERVARAFRRLQSAVLPEEQYARVVALSNATYHTFRDVPSEAFPLFLSSRACLRMLDGTTARPFFPRVPNGAILQLPDDGEEVDPDGAALVVALDEDASDDEEDEAEGDGAADGADGGAGEVALEEEQQAAAAAEAEATARAAALQELEGGAGAEGEVYGLGVAGRARLNREVTYQYFVSSMWKHITTPEQRTAVAPGLVYQEIMSYLKGSAEAIASPVGHISLDEYLRLGRKRAANFSEELRRDLVYERLKRHESRYDLLDVVGHVYRELTVGGYNGTPVHALYRDEVQDFTQAELLLDLAVAADPNCLFYCGDTAQTIARGIGFRFEDIRTLFWEENQRRQQAAAAAAMAAAAAEGAPVVLRKGRGMAVATPPIYQLTMNYRTHQGVLDVAALVVDVLRRYFPRQLDRLEREQALFPGPHPLLLGGISADDLAILLSGSDKNTSQVEFGAHQVILVFIVDFFADSDANAEWRVLSSYLQELREAGGVTPPDPGAVRTLEFDDRAHVLLAEELKHLYTALTRAKNNVVIFDRNPAKRAPFYHLLQSLGIARTVHKSLLEDGRDAVRYGLTQQATSSRAEWAKRARNLMENHNYAMAKKAFIQATDPVRAEVADAYLKRQRAREEESLPERRRLLGAAALQLLAAASRRADSPDPVSPAELRRWTLLAGRFLQACGNSAAAAELYFKTGNHRLALRMLLDGKEHRAAADCCLDAAAEALSQHDAAARAAAAEAAEAAACGLLPLPSRPGGGGIGDVMGADGVAGSHAVAAAEARKRALLWLVKGVEQVFLANELELLVALLAPPTLVADMARRRQARAGTRGGPGDGGASDDELWVEEQEMLAREGATRSAAEAAAAARFAPLALDLHEELRRRWVGNYGRALRQVALRCHMRGEHMGAVAAMRLMPVEAERDALLERLGYWRELARLKRTRDPLGAAQLLLDNGDTGRAARLVSEHIAGKAPKQPGGAWAPVDERAWQVLHRCIATQADAEGARRLRRQLDRWAPSIEPVAAPAEKDKGKKDKEGGAAAAKAAPAGASGTGTAERMLLYRGHSLLLEARLLLQSWVAAGRGSGKDAPVPTQPAPVPESWEAAAAPSSSSSAPVGASGGAASVDASRPSAAGSNSWQEAAPVLSEAAECFKRTGFWPGYLEALTLLLQFGPEDGSAVVAALGKPDPRPDAAAAPPGQSAPSCASATAAAAPVGGVFSAAAAAAAAAEAAMRPLDRALALLRAAQTAADALNASRLTELQQKQLALLEQHYGLPGLASRGGDWLPAKQATHVWWASLGPEKAAEARRAAAGGPAAPGKATGKPLSYAAAAAKAAATGLPGAAAAASQQELPPLVPSRTLLRQHLAALSLQAVLPDAAGLLPRPMAVAQLVRDLVAKAACVAHAAAVSALERYLRGCGAGPAAAGAPLSAEAALRSLRPVVRAARLTTLASVLLRGAEKQDPPAAPLQRSLAALLRRAFAAVATAPLAPAQSYSLQQELQQPPTYHVKKLQTSHGGLVELLVSEGLAKPDLHAWVSEQVVHAQHLGPSRLAMAPPASYVALRTLMLVLLHDEKAKKVYDLRRGSLQRGVPAARMLRVAERTAVPEYVLLQAFNMFKMGVPHRALGELLYYLAWCARRDGILEAVVASASPSAVVATPAAAAAPESTPSPAGWVLPLEAYLEVTEVVVGQLVVAACENAFLAASVAGTLVGMPFVSDPHKDGLAAVAAAWNKLLGFDPPTRPAVPGGGRMGGGPGGGSAYNQAAFARMTADYYKQATEAREALMKQMLLGARLLAVMAAHLADLLAREAAAKAAAAPAPAAAVVALPLEADAAAKAATRDATATSMAACSSGDGGAGGHDGPTGMYFLTEELLPLLEPPTQAAGLELLVAGRPSRGGIPAAGSAGGSRAAAAPSARGPRLVALARRLLLAAASAWLSFEIQEKLSAQQAGGGGAGSAVGGATAAATKPQPRGGWPSEALKLFRAACGALAPVVAPDFLAPQLSAQERQAKAAAAASDLTLSSLAERMRLLAAAACAPDGGIRQVDIKSNRDFEGFGDPKLKGPMAALARAAQAKPLMPEIKDWHALAAGAARAVDVVAANDYRPTQDELVRRSQAATTIQRAWTRWRQRRDAAAAAAAQAQREREAVQRLRELSSSCLGLRIALRICKKRAARSIMARKQREEALTAGQDDFGLAAVEEQLKAQFLDQFSCPVCTSRQADPQPAEAATSQAGPEAELASPASPGSAARSLNAGVADFKPHKVTGAHVDQAESFRSCHTWFRTSVAPLLQFASQLLQALQRVSGEVGRPRGTASSPDDLETKYAVMVMENEMGLEGSLLALRRECSRLVEQRAWDDIPQVLQAPEGPMAACSAACHSAQYVVWEFTEARRAAEAAQAAEPVAEQPAQQNPPAAGPTTQQQQQQRPAPPLQPPLPSQQLQQKAAAAIAAAGAHAHAQSVLGDGGAAAAGPHSQWQPNQAAGAQQHAAQHHPQYPILGYGTQPVYAVQHQHVQQQYMQRQQALAQQHQQQQLQQQQQLFAALHVQQQLQQQQQQQQQQLLLQGGGMPAMAGYAAAATGQMPVWVNFTAPPQLQHAAAGAFSQGPAYAGAAAQAPMDLPPGLNINLSGEGGVGGPWQGGARPPPVARSLFGGAGIGAGGGQQAPAGGLRLDVESELAAALGGGGDGFQGDMDPLGYGEGLHGDGLDDEEGWLSRRSNRRSRYKNGGGGGGGRAGGGQGGYHGTPERGQGGAAGGGAARGAANPALAGNAFAPLVGAGATPPKQGGGKRRGGRK</sequence>
<keyword evidence="3" id="KW-1185">Reference proteome</keyword>
<name>A0A150GIA3_GONPE</name>
<feature type="compositionally biased region" description="Gly residues" evidence="1">
    <location>
        <begin position="2506"/>
        <end position="2515"/>
    </location>
</feature>
<dbReference type="STRING" id="33097.A0A150GIA3"/>
<feature type="region of interest" description="Disordered" evidence="1">
    <location>
        <begin position="2950"/>
        <end position="2998"/>
    </location>
</feature>
<feature type="compositionally biased region" description="Low complexity" evidence="1">
    <location>
        <begin position="3311"/>
        <end position="3326"/>
    </location>
</feature>
<feature type="compositionally biased region" description="Acidic residues" evidence="1">
    <location>
        <begin position="666"/>
        <end position="680"/>
    </location>
</feature>
<feature type="region of interest" description="Disordered" evidence="1">
    <location>
        <begin position="666"/>
        <end position="688"/>
    </location>
</feature>
<gene>
    <name evidence="2" type="ORF">GPECTOR_23g31</name>
</gene>
<feature type="region of interest" description="Disordered" evidence="1">
    <location>
        <begin position="1578"/>
        <end position="1611"/>
    </location>
</feature>
<feature type="region of interest" description="Disordered" evidence="1">
    <location>
        <begin position="210"/>
        <end position="248"/>
    </location>
</feature>
<feature type="region of interest" description="Disordered" evidence="1">
    <location>
        <begin position="1642"/>
        <end position="1694"/>
    </location>
</feature>
<dbReference type="OrthoDB" id="3156807at2759"/>
<feature type="region of interest" description="Disordered" evidence="1">
    <location>
        <begin position="3016"/>
        <end position="3043"/>
    </location>
</feature>
<dbReference type="Proteomes" id="UP000075714">
    <property type="component" value="Unassembled WGS sequence"/>
</dbReference>
<evidence type="ECO:0000313" key="3">
    <source>
        <dbReference type="Proteomes" id="UP000075714"/>
    </source>
</evidence>
<feature type="region of interest" description="Disordered" evidence="1">
    <location>
        <begin position="135"/>
        <end position="156"/>
    </location>
</feature>
<comment type="caution">
    <text evidence="2">The sequence shown here is derived from an EMBL/GenBank/DDBJ whole genome shotgun (WGS) entry which is preliminary data.</text>
</comment>
<dbReference type="PANTHER" id="PTHR21529:SF4">
    <property type="entry name" value="TPR AND ANKYRIN REPEAT-CONTAINING PROTEIN 1"/>
    <property type="match status" value="1"/>
</dbReference>
<feature type="compositionally biased region" description="Pro residues" evidence="1">
    <location>
        <begin position="2981"/>
        <end position="2990"/>
    </location>
</feature>
<feature type="compositionally biased region" description="Low complexity" evidence="1">
    <location>
        <begin position="449"/>
        <end position="459"/>
    </location>
</feature>
<feature type="compositionally biased region" description="Low complexity" evidence="1">
    <location>
        <begin position="3033"/>
        <end position="3043"/>
    </location>
</feature>
<feature type="region of interest" description="Disordered" evidence="1">
    <location>
        <begin position="2774"/>
        <end position="2805"/>
    </location>
</feature>
<feature type="compositionally biased region" description="Low complexity" evidence="1">
    <location>
        <begin position="1657"/>
        <end position="1686"/>
    </location>
</feature>
<feature type="compositionally biased region" description="Gly residues" evidence="1">
    <location>
        <begin position="3277"/>
        <end position="3310"/>
    </location>
</feature>
<feature type="region of interest" description="Disordered" evidence="1">
    <location>
        <begin position="3234"/>
        <end position="3346"/>
    </location>
</feature>
<reference evidence="3" key="1">
    <citation type="journal article" date="2016" name="Nat. Commun.">
        <title>The Gonium pectorale genome demonstrates co-option of cell cycle regulation during the evolution of multicellularity.</title>
        <authorList>
            <person name="Hanschen E.R."/>
            <person name="Marriage T.N."/>
            <person name="Ferris P.J."/>
            <person name="Hamaji T."/>
            <person name="Toyoda A."/>
            <person name="Fujiyama A."/>
            <person name="Neme R."/>
            <person name="Noguchi H."/>
            <person name="Minakuchi Y."/>
            <person name="Suzuki M."/>
            <person name="Kawai-Toyooka H."/>
            <person name="Smith D.R."/>
            <person name="Sparks H."/>
            <person name="Anderson J."/>
            <person name="Bakaric R."/>
            <person name="Luria V."/>
            <person name="Karger A."/>
            <person name="Kirschner M.W."/>
            <person name="Durand P.M."/>
            <person name="Michod R.E."/>
            <person name="Nozaki H."/>
            <person name="Olson B.J."/>
        </authorList>
    </citation>
    <scope>NUCLEOTIDE SEQUENCE [LARGE SCALE GENOMIC DNA]</scope>
    <source>
        <strain evidence="3">NIES-2863</strain>
    </source>
</reference>
<feature type="compositionally biased region" description="Low complexity" evidence="1">
    <location>
        <begin position="1597"/>
        <end position="1611"/>
    </location>
</feature>
<dbReference type="InterPro" id="IPR039904">
    <property type="entry name" value="TRANK1"/>
</dbReference>
<proteinExistence type="predicted"/>
<feature type="region of interest" description="Disordered" evidence="1">
    <location>
        <begin position="430"/>
        <end position="459"/>
    </location>
</feature>
<dbReference type="SUPFAM" id="SSF52540">
    <property type="entry name" value="P-loop containing nucleoside triphosphate hydrolases"/>
    <property type="match status" value="1"/>
</dbReference>
<accession>A0A150GIA3</accession>
<evidence type="ECO:0000313" key="2">
    <source>
        <dbReference type="EMBL" id="KXZ49100.1"/>
    </source>
</evidence>
<feature type="region of interest" description="Disordered" evidence="1">
    <location>
        <begin position="2506"/>
        <end position="2529"/>
    </location>
</feature>